<keyword evidence="2" id="KW-0677">Repeat</keyword>
<dbReference type="Gene3D" id="1.25.40.10">
    <property type="entry name" value="Tetratricopeptide repeat domain"/>
    <property type="match status" value="1"/>
</dbReference>
<keyword evidence="6" id="KW-0131">Cell cycle</keyword>
<evidence type="ECO:0000256" key="4">
    <source>
        <dbReference type="ARBA" id="ARBA00022786"/>
    </source>
</evidence>
<keyword evidence="9" id="KW-1185">Reference proteome</keyword>
<name>A0ABY6KX36_9ARAC</name>
<dbReference type="SMART" id="SM00028">
    <property type="entry name" value="TPR"/>
    <property type="match status" value="6"/>
</dbReference>
<dbReference type="EMBL" id="CP092871">
    <property type="protein sequence ID" value="UYV72140.1"/>
    <property type="molecule type" value="Genomic_DNA"/>
</dbReference>
<feature type="non-terminal residue" evidence="8">
    <location>
        <position position="1"/>
    </location>
</feature>
<evidence type="ECO:0000256" key="5">
    <source>
        <dbReference type="ARBA" id="ARBA00022803"/>
    </source>
</evidence>
<evidence type="ECO:0000256" key="6">
    <source>
        <dbReference type="ARBA" id="ARBA00023306"/>
    </source>
</evidence>
<evidence type="ECO:0000313" key="9">
    <source>
        <dbReference type="Proteomes" id="UP001235939"/>
    </source>
</evidence>
<evidence type="ECO:0000256" key="1">
    <source>
        <dbReference type="ARBA" id="ARBA00022618"/>
    </source>
</evidence>
<dbReference type="PROSITE" id="PS50005">
    <property type="entry name" value="TPR"/>
    <property type="match status" value="1"/>
</dbReference>
<dbReference type="PANTHER" id="PTHR12558">
    <property type="entry name" value="CELL DIVISION CYCLE 16,23,27"/>
    <property type="match status" value="1"/>
</dbReference>
<keyword evidence="5 7" id="KW-0802">TPR repeat</keyword>
<keyword evidence="1" id="KW-0132">Cell division</keyword>
<feature type="repeat" description="TPR" evidence="7">
    <location>
        <begin position="227"/>
        <end position="260"/>
    </location>
</feature>
<dbReference type="Pfam" id="PF13181">
    <property type="entry name" value="TPR_8"/>
    <property type="match status" value="1"/>
</dbReference>
<dbReference type="PANTHER" id="PTHR12558:SF9">
    <property type="entry name" value="CELL DIVISION CYCLE PROTEIN 16 HOMOLOG"/>
    <property type="match status" value="1"/>
</dbReference>
<gene>
    <name evidence="8" type="ORF">LAZ67_9001948</name>
</gene>
<organism evidence="8 9">
    <name type="scientific">Cordylochernes scorpioides</name>
    <dbReference type="NCBI Taxonomy" id="51811"/>
    <lineage>
        <taxon>Eukaryota</taxon>
        <taxon>Metazoa</taxon>
        <taxon>Ecdysozoa</taxon>
        <taxon>Arthropoda</taxon>
        <taxon>Chelicerata</taxon>
        <taxon>Arachnida</taxon>
        <taxon>Pseudoscorpiones</taxon>
        <taxon>Cheliferoidea</taxon>
        <taxon>Chernetidae</taxon>
        <taxon>Cordylochernes</taxon>
    </lineage>
</organism>
<proteinExistence type="predicted"/>
<accession>A0ABY6KX36</accession>
<evidence type="ECO:0000313" key="8">
    <source>
        <dbReference type="EMBL" id="UYV72140.1"/>
    </source>
</evidence>
<dbReference type="InterPro" id="IPR011990">
    <property type="entry name" value="TPR-like_helical_dom_sf"/>
</dbReference>
<reference evidence="8 9" key="1">
    <citation type="submission" date="2022-01" db="EMBL/GenBank/DDBJ databases">
        <title>A chromosomal length assembly of Cordylochernes scorpioides.</title>
        <authorList>
            <person name="Zeh D."/>
            <person name="Zeh J."/>
        </authorList>
    </citation>
    <scope>NUCLEOTIDE SEQUENCE [LARGE SCALE GENOMIC DNA]</scope>
    <source>
        <strain evidence="8">IN4F17</strain>
        <tissue evidence="8">Whole Body</tissue>
    </source>
</reference>
<dbReference type="Pfam" id="PF13374">
    <property type="entry name" value="TPR_10"/>
    <property type="match status" value="1"/>
</dbReference>
<evidence type="ECO:0000256" key="3">
    <source>
        <dbReference type="ARBA" id="ARBA00022776"/>
    </source>
</evidence>
<evidence type="ECO:0000256" key="7">
    <source>
        <dbReference type="PROSITE-ProRule" id="PRU00339"/>
    </source>
</evidence>
<keyword evidence="4" id="KW-0833">Ubl conjugation pathway</keyword>
<dbReference type="SUPFAM" id="SSF81901">
    <property type="entry name" value="HCP-like"/>
    <property type="match status" value="1"/>
</dbReference>
<dbReference type="Proteomes" id="UP001235939">
    <property type="component" value="Chromosome 09"/>
</dbReference>
<dbReference type="InterPro" id="IPR019734">
    <property type="entry name" value="TPR_rpt"/>
</dbReference>
<protein>
    <submittedName>
        <fullName evidence="8">CDC16</fullName>
    </submittedName>
</protein>
<keyword evidence="3" id="KW-0498">Mitosis</keyword>
<evidence type="ECO:0000256" key="2">
    <source>
        <dbReference type="ARBA" id="ARBA00022737"/>
    </source>
</evidence>
<sequence>MIVIIPAWPKPLIRLKNQQRSKGPKQLHCVEKILGQDAYHTQCLPIHISCLMELKKTNQIFTLAHKLVERYPEGVVCALQIAWYAVGCYYLLINKRDSARRYLSKATSLDKVFGPAWLMYGHSFAVENEHDQAMSAYFKASLLMKGCHLPLLYIGLEYGLNNNPKLAEKFLSQALSLAPKDPFVLHELGVVSFHSGDYLAARRLFLQALDHVSATCPGYSQLPEKWEPLLNNLGHTERKLKNYEKALEYHKLSLVLSPLNPATLSAIGYVYTLQKQWSKAVDTFHKVCSTSQCGESAAHTLLQALGIQKDDAFSTTMLGHAIENLIAVDFPCTKD</sequence>